<gene>
    <name evidence="1" type="ORF">OMM_03714</name>
</gene>
<comment type="caution">
    <text evidence="1">The sequence shown here is derived from an EMBL/GenBank/DDBJ whole genome shotgun (WGS) entry which is preliminary data.</text>
</comment>
<dbReference type="EMBL" id="ATBP01000567">
    <property type="protein sequence ID" value="ETR69759.1"/>
    <property type="molecule type" value="Genomic_DNA"/>
</dbReference>
<proteinExistence type="predicted"/>
<sequence>MNDPIYSEGIELIYILLLKVSPKKKIFPSWIKILRPELAQVFTLGQVLYNISNVFPCYYDHIESAIDTINSTKKFDKLIISIYSEEQTKKEKYLEVSNFLLKNPCISEIKIIVQHFCLETWLLGNKKVGPRNPKTQELKIYKQYFDVFKEDPDLLPDFPNENLNRAQFAFLYLFKKNAKRKKNELYKSLTKGCLP</sequence>
<name>A0A1V1P4D7_9BACT</name>
<reference evidence="2" key="1">
    <citation type="submission" date="2012-11" db="EMBL/GenBank/DDBJ databases">
        <authorList>
            <person name="Lucero-Rivera Y.E."/>
            <person name="Tovar-Ramirez D."/>
        </authorList>
    </citation>
    <scope>NUCLEOTIDE SEQUENCE [LARGE SCALE GENOMIC DNA]</scope>
    <source>
        <strain evidence="2">Araruama</strain>
    </source>
</reference>
<organism evidence="1 2">
    <name type="scientific">Candidatus Magnetoglobus multicellularis str. Araruama</name>
    <dbReference type="NCBI Taxonomy" id="890399"/>
    <lineage>
        <taxon>Bacteria</taxon>
        <taxon>Pseudomonadati</taxon>
        <taxon>Thermodesulfobacteriota</taxon>
        <taxon>Desulfobacteria</taxon>
        <taxon>Desulfobacterales</taxon>
        <taxon>Desulfobacteraceae</taxon>
        <taxon>Candidatus Magnetoglobus</taxon>
    </lineage>
</organism>
<accession>A0A1V1P4D7</accession>
<dbReference type="Proteomes" id="UP000189670">
    <property type="component" value="Unassembled WGS sequence"/>
</dbReference>
<evidence type="ECO:0000313" key="2">
    <source>
        <dbReference type="Proteomes" id="UP000189670"/>
    </source>
</evidence>
<dbReference type="AlphaFoldDB" id="A0A1V1P4D7"/>
<evidence type="ECO:0000313" key="1">
    <source>
        <dbReference type="EMBL" id="ETR69759.1"/>
    </source>
</evidence>
<protein>
    <submittedName>
        <fullName evidence="1">Uncharacterized protein</fullName>
    </submittedName>
</protein>